<keyword evidence="2" id="KW-1185">Reference proteome</keyword>
<dbReference type="EMBL" id="AOMF01000029">
    <property type="protein sequence ID" value="EMA56651.1"/>
    <property type="molecule type" value="Genomic_DNA"/>
</dbReference>
<dbReference type="AlphaFoldDB" id="M0NFN2"/>
<sequence>MSRYDELGVLPDLKKWWDDLGDVYSRTLQNVVERLYDNLEILRRLKKEGHRVGHLRWTLLPSLVKQSRRNYSIPPYASGCAPTDSFRRDAPR</sequence>
<gene>
    <name evidence="1" type="ORF">C451_01483</name>
</gene>
<accession>M0NFN2</accession>
<dbReference type="STRING" id="1227457.C451_01483"/>
<dbReference type="eggNOG" id="arCOG00684">
    <property type="taxonomic scope" value="Archaea"/>
</dbReference>
<feature type="non-terminal residue" evidence="1">
    <location>
        <position position="92"/>
    </location>
</feature>
<evidence type="ECO:0000313" key="2">
    <source>
        <dbReference type="Proteomes" id="UP000011680"/>
    </source>
</evidence>
<protein>
    <submittedName>
        <fullName evidence="1">Transposase, IS605 OrfB family protein</fullName>
    </submittedName>
</protein>
<organism evidence="1 2">
    <name type="scientific">Halococcus thailandensis JCM 13552</name>
    <dbReference type="NCBI Taxonomy" id="1227457"/>
    <lineage>
        <taxon>Archaea</taxon>
        <taxon>Methanobacteriati</taxon>
        <taxon>Methanobacteriota</taxon>
        <taxon>Stenosarchaea group</taxon>
        <taxon>Halobacteria</taxon>
        <taxon>Halobacteriales</taxon>
        <taxon>Halococcaceae</taxon>
        <taxon>Halococcus</taxon>
    </lineage>
</organism>
<name>M0NFN2_9EURY</name>
<comment type="caution">
    <text evidence="1">The sequence shown here is derived from an EMBL/GenBank/DDBJ whole genome shotgun (WGS) entry which is preliminary data.</text>
</comment>
<dbReference type="Proteomes" id="UP000011680">
    <property type="component" value="Unassembled WGS sequence"/>
</dbReference>
<reference evidence="1 2" key="1">
    <citation type="journal article" date="2014" name="PLoS Genet.">
        <title>Phylogenetically driven sequencing of extremely halophilic archaea reveals strategies for static and dynamic osmo-response.</title>
        <authorList>
            <person name="Becker E.A."/>
            <person name="Seitzer P.M."/>
            <person name="Tritt A."/>
            <person name="Larsen D."/>
            <person name="Krusor M."/>
            <person name="Yao A.I."/>
            <person name="Wu D."/>
            <person name="Madern D."/>
            <person name="Eisen J.A."/>
            <person name="Darling A.E."/>
            <person name="Facciotti M.T."/>
        </authorList>
    </citation>
    <scope>NUCLEOTIDE SEQUENCE [LARGE SCALE GENOMIC DNA]</scope>
    <source>
        <strain evidence="1 2">JCM 13552</strain>
    </source>
</reference>
<proteinExistence type="predicted"/>
<evidence type="ECO:0000313" key="1">
    <source>
        <dbReference type="EMBL" id="EMA56651.1"/>
    </source>
</evidence>